<evidence type="ECO:0000256" key="1">
    <source>
        <dbReference type="SAM" id="MobiDB-lite"/>
    </source>
</evidence>
<keyword evidence="3" id="KW-1185">Reference proteome</keyword>
<dbReference type="Proteomes" id="UP000218231">
    <property type="component" value="Unassembled WGS sequence"/>
</dbReference>
<proteinExistence type="predicted"/>
<protein>
    <submittedName>
        <fullName evidence="2">Uncharacterized protein</fullName>
    </submittedName>
</protein>
<gene>
    <name evidence="2" type="ORF">WR25_23623</name>
</gene>
<reference evidence="2 3" key="1">
    <citation type="journal article" date="2017" name="Curr. Biol.">
        <title>Genome architecture and evolution of a unichromosomal asexual nematode.</title>
        <authorList>
            <person name="Fradin H."/>
            <person name="Zegar C."/>
            <person name="Gutwein M."/>
            <person name="Lucas J."/>
            <person name="Kovtun M."/>
            <person name="Corcoran D."/>
            <person name="Baugh L.R."/>
            <person name="Kiontke K."/>
            <person name="Gunsalus K."/>
            <person name="Fitch D.H."/>
            <person name="Piano F."/>
        </authorList>
    </citation>
    <scope>NUCLEOTIDE SEQUENCE [LARGE SCALE GENOMIC DNA]</scope>
    <source>
        <strain evidence="2">PF1309</strain>
    </source>
</reference>
<sequence length="175" mass="19680">MTACSHRRSSGCNCNYRHHSHQFPCHNSGPHFCSTASPQTAPQAPTFSCRSPSNGRICGESTGHHFRYNRSSLIRHTPKCYLGSAGYSPNRKGSTPTQPLLNKDKRRYSAVDLFTSSTKWSTASLEDGRTNLNQHPQERSAPCRSSLRKKTSRLRNLFHHGSYDRKSELGELSEE</sequence>
<accession>A0A2A2J6W5</accession>
<dbReference type="AlphaFoldDB" id="A0A2A2J6W5"/>
<feature type="region of interest" description="Disordered" evidence="1">
    <location>
        <begin position="128"/>
        <end position="149"/>
    </location>
</feature>
<dbReference type="EMBL" id="LIAE01010635">
    <property type="protein sequence ID" value="PAV57496.1"/>
    <property type="molecule type" value="Genomic_DNA"/>
</dbReference>
<evidence type="ECO:0000313" key="3">
    <source>
        <dbReference type="Proteomes" id="UP000218231"/>
    </source>
</evidence>
<name>A0A2A2J6W5_9BILA</name>
<comment type="caution">
    <text evidence="2">The sequence shown here is derived from an EMBL/GenBank/DDBJ whole genome shotgun (WGS) entry which is preliminary data.</text>
</comment>
<evidence type="ECO:0000313" key="2">
    <source>
        <dbReference type="EMBL" id="PAV57496.1"/>
    </source>
</evidence>
<organism evidence="2 3">
    <name type="scientific">Diploscapter pachys</name>
    <dbReference type="NCBI Taxonomy" id="2018661"/>
    <lineage>
        <taxon>Eukaryota</taxon>
        <taxon>Metazoa</taxon>
        <taxon>Ecdysozoa</taxon>
        <taxon>Nematoda</taxon>
        <taxon>Chromadorea</taxon>
        <taxon>Rhabditida</taxon>
        <taxon>Rhabditina</taxon>
        <taxon>Rhabditomorpha</taxon>
        <taxon>Rhabditoidea</taxon>
        <taxon>Rhabditidae</taxon>
        <taxon>Diploscapter</taxon>
    </lineage>
</organism>